<dbReference type="AlphaFoldDB" id="A0A6I4YNC8"/>
<sequence>MTVYSQMAGVRRLERERLYAAFEDPFAPPHLALEAPSGYGKSTLLQQLANRHPSLLIDLSELDGTARGIAWALVDEVAALAPHAAGALTRLLERSEGPVPARAFAAGLATAGPLLVMLDRADHSGSDAQQWVSLLMERLADTQRLILAGRVLDAFELSYQVAEGRLRILDMDTLAFTRDEALSLAEQRGTTLTEAEHLNGWPLGIGLLTAHNSPITPQDLVRRQLQLLPALVRSALPELAVISVWDEHCAQDVPSLPINWLSEAQRAGLPLRSLGGGRFAPHPLLRALLTEDLRRFPERWTLAHRSAARRAVDSGLLTDALDHLLAIGDTEGIVQLTERHVPGLMDRGLYAQATAFLDRIPAGVLPPPLALNYGMALVETRCTSRGLDLLQHVSGQLPDSALSNLLAAYNAYIRADFQAQLSASTAALDSPAGLSDLMVMQMHGTRIHALANLGRHEEAQREAEEACRLARVQGPAESLAYVLFAWAFAAQRAGHFRKAVELLEESLTIYRQLRMHAKTLGPVMLLADVVLDTGDDVRAAQLLDQAIEIAEQEQSRWMGCLQQTRGRQLLLQGELREAAAAFECAITAAREAQRPDRIFMSHCLLADTHTKLGEHDRARESLKTASAINSGHQGWKDVPEYNALLAFEHGHLAFAQGDDEDARTWLEVASWYTGLSGVRAYAYLTELARKRGELTENHAATLASRMRGFGEGHTPAAWDVDELGTLYQSFVRRNWSATAFAPWAKSVTNVTSTRIELSGQLIGGPVIRVENRPLTLEGRQSRLLTALLVRGPQSKDELRQAVFGDDDKDIRDPLKHIRRKLRAVTAVEEPLPFNTESGVYSLADELEAVLDTQRLERAITLGDVATVTALLPVPATVLPHMDGDWIEDLRAAVHPVMLQGYLILGQDAQSRGDNETALTAFEAALDLVDTGSDLDEVLGRIERVLEDQQVGDAAARLMAYRVRAFGNL</sequence>
<evidence type="ECO:0000313" key="1">
    <source>
        <dbReference type="EMBL" id="MXV21324.1"/>
    </source>
</evidence>
<dbReference type="InterPro" id="IPR011990">
    <property type="entry name" value="TPR-like_helical_dom_sf"/>
</dbReference>
<proteinExistence type="predicted"/>
<dbReference type="EMBL" id="WVHK01000087">
    <property type="protein sequence ID" value="MXV21324.1"/>
    <property type="molecule type" value="Genomic_DNA"/>
</dbReference>
<dbReference type="SUPFAM" id="SSF52540">
    <property type="entry name" value="P-loop containing nucleoside triphosphate hydrolases"/>
    <property type="match status" value="1"/>
</dbReference>
<dbReference type="Pfam" id="PF13181">
    <property type="entry name" value="TPR_8"/>
    <property type="match status" value="1"/>
</dbReference>
<organism evidence="1 2">
    <name type="scientific">Deinococcus xianganensis</name>
    <dbReference type="NCBI Taxonomy" id="1507289"/>
    <lineage>
        <taxon>Bacteria</taxon>
        <taxon>Thermotogati</taxon>
        <taxon>Deinococcota</taxon>
        <taxon>Deinococci</taxon>
        <taxon>Deinococcales</taxon>
        <taxon>Deinococcaceae</taxon>
        <taxon>Deinococcus</taxon>
    </lineage>
</organism>
<dbReference type="RefSeq" id="WP_237427608.1">
    <property type="nucleotide sequence ID" value="NZ_WVHK01000087.1"/>
</dbReference>
<dbReference type="Gene3D" id="1.25.40.10">
    <property type="entry name" value="Tetratricopeptide repeat domain"/>
    <property type="match status" value="2"/>
</dbReference>
<reference evidence="1 2" key="1">
    <citation type="submission" date="2019-11" db="EMBL/GenBank/DDBJ databases">
        <title>Genome sequence of Deinococcus xianganensis Y35, AI-2 producing algicidal bacterium, isolated from lake water.</title>
        <authorList>
            <person name="Li Y."/>
        </authorList>
    </citation>
    <scope>NUCLEOTIDE SEQUENCE [LARGE SCALE GENOMIC DNA]</scope>
    <source>
        <strain evidence="1 2">Y35</strain>
    </source>
</reference>
<gene>
    <name evidence="1" type="ORF">GLX28_16995</name>
</gene>
<evidence type="ECO:0000313" key="2">
    <source>
        <dbReference type="Proteomes" id="UP000430519"/>
    </source>
</evidence>
<dbReference type="SMART" id="SM00028">
    <property type="entry name" value="TPR"/>
    <property type="match status" value="4"/>
</dbReference>
<accession>A0A6I4YNC8</accession>
<dbReference type="InterPro" id="IPR019734">
    <property type="entry name" value="TPR_rpt"/>
</dbReference>
<evidence type="ECO:0008006" key="3">
    <source>
        <dbReference type="Google" id="ProtNLM"/>
    </source>
</evidence>
<dbReference type="Proteomes" id="UP000430519">
    <property type="component" value="Unassembled WGS sequence"/>
</dbReference>
<dbReference type="InterPro" id="IPR027417">
    <property type="entry name" value="P-loop_NTPase"/>
</dbReference>
<protein>
    <recommendedName>
        <fullName evidence="3">Tetratricopeptide repeat protein</fullName>
    </recommendedName>
</protein>
<dbReference type="SUPFAM" id="SSF48452">
    <property type="entry name" value="TPR-like"/>
    <property type="match status" value="1"/>
</dbReference>
<comment type="caution">
    <text evidence="1">The sequence shown here is derived from an EMBL/GenBank/DDBJ whole genome shotgun (WGS) entry which is preliminary data.</text>
</comment>
<name>A0A6I4YNC8_9DEIO</name>
<keyword evidence="2" id="KW-1185">Reference proteome</keyword>